<accession>A0ABR4CW39</accession>
<name>A0ABR4CW39_9HELO</name>
<comment type="caution">
    <text evidence="1">The sequence shown here is derived from an EMBL/GenBank/DDBJ whole genome shotgun (WGS) entry which is preliminary data.</text>
</comment>
<dbReference type="EMBL" id="JAZHXI010000003">
    <property type="protein sequence ID" value="KAL2073656.1"/>
    <property type="molecule type" value="Genomic_DNA"/>
</dbReference>
<sequence>MYIDLITTKLESLSGGQIFGPAPFTKKNLPFHPCWWLRAECSFIYLKHNNRSLSCLSRSKLEEHHVSLSLSLADG</sequence>
<dbReference type="Proteomes" id="UP001595075">
    <property type="component" value="Unassembled WGS sequence"/>
</dbReference>
<protein>
    <submittedName>
        <fullName evidence="1">Uncharacterized protein</fullName>
    </submittedName>
</protein>
<proteinExistence type="predicted"/>
<organism evidence="1 2">
    <name type="scientific">Oculimacula yallundae</name>
    <dbReference type="NCBI Taxonomy" id="86028"/>
    <lineage>
        <taxon>Eukaryota</taxon>
        <taxon>Fungi</taxon>
        <taxon>Dikarya</taxon>
        <taxon>Ascomycota</taxon>
        <taxon>Pezizomycotina</taxon>
        <taxon>Leotiomycetes</taxon>
        <taxon>Helotiales</taxon>
        <taxon>Ploettnerulaceae</taxon>
        <taxon>Oculimacula</taxon>
    </lineage>
</organism>
<reference evidence="1 2" key="1">
    <citation type="journal article" date="2024" name="Commun. Biol.">
        <title>Comparative genomic analysis of thermophilic fungi reveals convergent evolutionary adaptations and gene losses.</title>
        <authorList>
            <person name="Steindorff A.S."/>
            <person name="Aguilar-Pontes M.V."/>
            <person name="Robinson A.J."/>
            <person name="Andreopoulos B."/>
            <person name="LaButti K."/>
            <person name="Kuo A."/>
            <person name="Mondo S."/>
            <person name="Riley R."/>
            <person name="Otillar R."/>
            <person name="Haridas S."/>
            <person name="Lipzen A."/>
            <person name="Grimwood J."/>
            <person name="Schmutz J."/>
            <person name="Clum A."/>
            <person name="Reid I.D."/>
            <person name="Moisan M.C."/>
            <person name="Butler G."/>
            <person name="Nguyen T.T.M."/>
            <person name="Dewar K."/>
            <person name="Conant G."/>
            <person name="Drula E."/>
            <person name="Henrissat B."/>
            <person name="Hansel C."/>
            <person name="Singer S."/>
            <person name="Hutchinson M.I."/>
            <person name="de Vries R.P."/>
            <person name="Natvig D.O."/>
            <person name="Powell A.J."/>
            <person name="Tsang A."/>
            <person name="Grigoriev I.V."/>
        </authorList>
    </citation>
    <scope>NUCLEOTIDE SEQUENCE [LARGE SCALE GENOMIC DNA]</scope>
    <source>
        <strain evidence="1 2">CBS 494.80</strain>
    </source>
</reference>
<evidence type="ECO:0000313" key="2">
    <source>
        <dbReference type="Proteomes" id="UP001595075"/>
    </source>
</evidence>
<evidence type="ECO:0000313" key="1">
    <source>
        <dbReference type="EMBL" id="KAL2073656.1"/>
    </source>
</evidence>
<keyword evidence="2" id="KW-1185">Reference proteome</keyword>
<gene>
    <name evidence="1" type="ORF">VTL71DRAFT_10982</name>
</gene>